<dbReference type="InterPro" id="IPR042174">
    <property type="entry name" value="RecF_2"/>
</dbReference>
<dbReference type="GO" id="GO:0003697">
    <property type="term" value="F:single-stranded DNA binding"/>
    <property type="evidence" value="ECO:0007669"/>
    <property type="project" value="UniProtKB-UniRule"/>
</dbReference>
<dbReference type="STRING" id="537011.PREVCOP_03515"/>
<dbReference type="GO" id="GO:0005737">
    <property type="term" value="C:cytoplasm"/>
    <property type="evidence" value="ECO:0007669"/>
    <property type="project" value="UniProtKB-SubCell"/>
</dbReference>
<keyword evidence="9 10" id="KW-0227">DNA damage</keyword>
<dbReference type="HOGENOM" id="CLU_040267_0_1_10"/>
<dbReference type="Gene3D" id="3.40.50.300">
    <property type="entry name" value="P-loop containing nucleotide triphosphate hydrolases"/>
    <property type="match status" value="1"/>
</dbReference>
<dbReference type="EMBL" id="ACBX02000001">
    <property type="protein sequence ID" value="EFB36876.1"/>
    <property type="molecule type" value="Genomic_DNA"/>
</dbReference>
<dbReference type="HAMAP" id="MF_00365">
    <property type="entry name" value="RecF"/>
    <property type="match status" value="1"/>
</dbReference>
<sequence length="405" mass="47110">MPLNFCKFTQFYSIIEISSLFFLFFPLFLLTLHYKSRKETMILKNISIINFKNIKSANLELSPKINCLIGHNGMGKTNFLDAIYYLSFCRSAYNSIDSQIITHDEPFFMLEGNYDNDKGEIENVYCGMKRGTKKHFKRNKKEYKRLSQHIGLIPLILVSPSDVSLIEGGSEERRKLMDVVISQYDYSYIEALSNYNKALQQRNALLKMEEEPDITILELWEQQMASNGELLYQKRQAFVDELVPLFQQIYQQISGDKEQVRLHYVSHCQRGPLLDVIQRDRFKDRAVGYSLHGVHRDDLEFLLGDYPMKREGSQGQNKTFVIALKLAQFTFLQRTSSNTLPLLLLDDIFDKLDAQRVEAIVKLVAGDHFGQIFITDTNRDHLDKILHNMQGDHTIFYVENGEIIK</sequence>
<keyword evidence="11" id="KW-0812">Transmembrane</keyword>
<feature type="binding site" evidence="9">
    <location>
        <begin position="70"/>
        <end position="77"/>
    </location>
    <ligand>
        <name>ATP</name>
        <dbReference type="ChEBI" id="CHEBI:30616"/>
    </ligand>
</feature>
<dbReference type="SUPFAM" id="SSF52540">
    <property type="entry name" value="P-loop containing nucleoside triphosphate hydrolases"/>
    <property type="match status" value="1"/>
</dbReference>
<organism evidence="13 14">
    <name type="scientific">Segatella copri DSM 18205</name>
    <dbReference type="NCBI Taxonomy" id="537011"/>
    <lineage>
        <taxon>Bacteria</taxon>
        <taxon>Pseudomonadati</taxon>
        <taxon>Bacteroidota</taxon>
        <taxon>Bacteroidia</taxon>
        <taxon>Bacteroidales</taxon>
        <taxon>Prevotellaceae</taxon>
        <taxon>Segatella</taxon>
    </lineage>
</organism>
<dbReference type="InterPro" id="IPR001238">
    <property type="entry name" value="DNA-binding_RecF"/>
</dbReference>
<keyword evidence="6 9" id="KW-0547">Nucleotide-binding</keyword>
<evidence type="ECO:0000313" key="13">
    <source>
        <dbReference type="EMBL" id="EFB36876.1"/>
    </source>
</evidence>
<accession>D1P8T5</accession>
<dbReference type="GO" id="GO:0005524">
    <property type="term" value="F:ATP binding"/>
    <property type="evidence" value="ECO:0007669"/>
    <property type="project" value="UniProtKB-UniRule"/>
</dbReference>
<evidence type="ECO:0000256" key="3">
    <source>
        <dbReference type="ARBA" id="ARBA00020170"/>
    </source>
</evidence>
<dbReference type="GO" id="GO:0000731">
    <property type="term" value="P:DNA synthesis involved in DNA repair"/>
    <property type="evidence" value="ECO:0007669"/>
    <property type="project" value="TreeGrafter"/>
</dbReference>
<evidence type="ECO:0000256" key="4">
    <source>
        <dbReference type="ARBA" id="ARBA00022490"/>
    </source>
</evidence>
<dbReference type="PANTHER" id="PTHR32182:SF0">
    <property type="entry name" value="DNA REPLICATION AND REPAIR PROTEIN RECF"/>
    <property type="match status" value="1"/>
</dbReference>
<evidence type="ECO:0000256" key="6">
    <source>
        <dbReference type="ARBA" id="ARBA00022741"/>
    </source>
</evidence>
<dbReference type="GO" id="GO:0009432">
    <property type="term" value="P:SOS response"/>
    <property type="evidence" value="ECO:0007669"/>
    <property type="project" value="UniProtKB-UniRule"/>
</dbReference>
<keyword evidence="11" id="KW-1133">Transmembrane helix</keyword>
<gene>
    <name evidence="9 13" type="primary">recF</name>
    <name evidence="13" type="ORF">PREVCOP_03515</name>
</gene>
<dbReference type="InterPro" id="IPR003395">
    <property type="entry name" value="RecF/RecN/SMC_N"/>
</dbReference>
<keyword evidence="11" id="KW-0472">Membrane</keyword>
<dbReference type="PANTHER" id="PTHR32182">
    <property type="entry name" value="DNA REPLICATION AND REPAIR PROTEIN RECF"/>
    <property type="match status" value="1"/>
</dbReference>
<evidence type="ECO:0000256" key="7">
    <source>
        <dbReference type="ARBA" id="ARBA00022840"/>
    </source>
</evidence>
<dbReference type="NCBIfam" id="TIGR00611">
    <property type="entry name" value="recf"/>
    <property type="match status" value="1"/>
</dbReference>
<proteinExistence type="inferred from homology"/>
<evidence type="ECO:0000259" key="12">
    <source>
        <dbReference type="Pfam" id="PF02463"/>
    </source>
</evidence>
<keyword evidence="9 10" id="KW-0742">SOS response</keyword>
<evidence type="ECO:0000256" key="11">
    <source>
        <dbReference type="SAM" id="Phobius"/>
    </source>
</evidence>
<dbReference type="AlphaFoldDB" id="D1P8T5"/>
<dbReference type="InterPro" id="IPR027417">
    <property type="entry name" value="P-loop_NTPase"/>
</dbReference>
<feature type="domain" description="RecF/RecN/SMC N-terminal" evidence="12">
    <location>
        <begin position="43"/>
        <end position="385"/>
    </location>
</feature>
<keyword evidence="14" id="KW-1185">Reference proteome</keyword>
<feature type="transmembrane region" description="Helical" evidence="11">
    <location>
        <begin position="12"/>
        <end position="34"/>
    </location>
</feature>
<dbReference type="InterPro" id="IPR018078">
    <property type="entry name" value="DNA-binding_RecF_CS"/>
</dbReference>
<dbReference type="Gene3D" id="1.20.1050.90">
    <property type="entry name" value="RecF/RecN/SMC, N-terminal domain"/>
    <property type="match status" value="1"/>
</dbReference>
<comment type="caution">
    <text evidence="13">The sequence shown here is derived from an EMBL/GenBank/DDBJ whole genome shotgun (WGS) entry which is preliminary data.</text>
</comment>
<comment type="similarity">
    <text evidence="2 9 10">Belongs to the RecF family.</text>
</comment>
<keyword evidence="9 10" id="KW-0234">DNA repair</keyword>
<keyword evidence="5 9" id="KW-0235">DNA replication</keyword>
<dbReference type="PaxDb" id="537011-PREVCOP_03515"/>
<evidence type="ECO:0000256" key="9">
    <source>
        <dbReference type="HAMAP-Rule" id="MF_00365"/>
    </source>
</evidence>
<protein>
    <recommendedName>
        <fullName evidence="3 9">DNA replication and repair protein RecF</fullName>
    </recommendedName>
</protein>
<evidence type="ECO:0000256" key="2">
    <source>
        <dbReference type="ARBA" id="ARBA00008016"/>
    </source>
</evidence>
<name>D1P8T5_9BACT</name>
<evidence type="ECO:0000256" key="5">
    <source>
        <dbReference type="ARBA" id="ARBA00022705"/>
    </source>
</evidence>
<evidence type="ECO:0000256" key="1">
    <source>
        <dbReference type="ARBA" id="ARBA00004496"/>
    </source>
</evidence>
<dbReference type="Pfam" id="PF02463">
    <property type="entry name" value="SMC_N"/>
    <property type="match status" value="1"/>
</dbReference>
<dbReference type="GO" id="GO:0006302">
    <property type="term" value="P:double-strand break repair"/>
    <property type="evidence" value="ECO:0007669"/>
    <property type="project" value="TreeGrafter"/>
</dbReference>
<comment type="function">
    <text evidence="9 10">The RecF protein is involved in DNA metabolism; it is required for DNA replication and normal SOS inducibility. RecF binds preferentially to single-stranded, linear DNA. It also seems to bind ATP.</text>
</comment>
<keyword evidence="8 9" id="KW-0238">DNA-binding</keyword>
<dbReference type="PROSITE" id="PS00618">
    <property type="entry name" value="RECF_2"/>
    <property type="match status" value="1"/>
</dbReference>
<reference evidence="13" key="1">
    <citation type="submission" date="2009-11" db="EMBL/GenBank/DDBJ databases">
        <authorList>
            <person name="Weinstock G."/>
            <person name="Sodergren E."/>
            <person name="Clifton S."/>
            <person name="Fulton L."/>
            <person name="Fulton B."/>
            <person name="Courtney L."/>
            <person name="Fronick C."/>
            <person name="Harrison M."/>
            <person name="Strong C."/>
            <person name="Farmer C."/>
            <person name="Delahaunty K."/>
            <person name="Markovic C."/>
            <person name="Hall O."/>
            <person name="Minx P."/>
            <person name="Tomlinson C."/>
            <person name="Mitreva M."/>
            <person name="Nelson J."/>
            <person name="Hou S."/>
            <person name="Wollam A."/>
            <person name="Pepin K.H."/>
            <person name="Johnson M."/>
            <person name="Bhonagiri V."/>
            <person name="Nash W.E."/>
            <person name="Warren W."/>
            <person name="Chinwalla A."/>
            <person name="Mardis E.R."/>
            <person name="Wilson R.K."/>
        </authorList>
    </citation>
    <scope>NUCLEOTIDE SEQUENCE [LARGE SCALE GENOMIC DNA]</scope>
    <source>
        <strain evidence="13">DSM 18205</strain>
    </source>
</reference>
<evidence type="ECO:0000256" key="8">
    <source>
        <dbReference type="ARBA" id="ARBA00023125"/>
    </source>
</evidence>
<dbReference type="GO" id="GO:0006260">
    <property type="term" value="P:DNA replication"/>
    <property type="evidence" value="ECO:0007669"/>
    <property type="project" value="UniProtKB-UniRule"/>
</dbReference>
<comment type="subcellular location">
    <subcellularLocation>
        <location evidence="1 9 10">Cytoplasm</location>
    </subcellularLocation>
</comment>
<evidence type="ECO:0000313" key="14">
    <source>
        <dbReference type="Proteomes" id="UP000004477"/>
    </source>
</evidence>
<keyword evidence="7 9" id="KW-0067">ATP-binding</keyword>
<evidence type="ECO:0000256" key="10">
    <source>
        <dbReference type="RuleBase" id="RU000578"/>
    </source>
</evidence>
<dbReference type="Proteomes" id="UP000004477">
    <property type="component" value="Unassembled WGS sequence"/>
</dbReference>
<keyword evidence="4 9" id="KW-0963">Cytoplasm</keyword>